<evidence type="ECO:0000313" key="2">
    <source>
        <dbReference type="Proteomes" id="UP001358586"/>
    </source>
</evidence>
<dbReference type="EMBL" id="JARKNE010000010">
    <property type="protein sequence ID" value="KAK5795129.1"/>
    <property type="molecule type" value="Genomic_DNA"/>
</dbReference>
<comment type="caution">
    <text evidence="1">The sequence shown here is derived from an EMBL/GenBank/DDBJ whole genome shotgun (WGS) entry which is preliminary data.</text>
</comment>
<accession>A0ABR0NJF1</accession>
<organism evidence="1 2">
    <name type="scientific">Gossypium arboreum</name>
    <name type="common">Tree cotton</name>
    <name type="synonym">Gossypium nanking</name>
    <dbReference type="NCBI Taxonomy" id="29729"/>
    <lineage>
        <taxon>Eukaryota</taxon>
        <taxon>Viridiplantae</taxon>
        <taxon>Streptophyta</taxon>
        <taxon>Embryophyta</taxon>
        <taxon>Tracheophyta</taxon>
        <taxon>Spermatophyta</taxon>
        <taxon>Magnoliopsida</taxon>
        <taxon>eudicotyledons</taxon>
        <taxon>Gunneridae</taxon>
        <taxon>Pentapetalae</taxon>
        <taxon>rosids</taxon>
        <taxon>malvids</taxon>
        <taxon>Malvales</taxon>
        <taxon>Malvaceae</taxon>
        <taxon>Malvoideae</taxon>
        <taxon>Gossypium</taxon>
    </lineage>
</organism>
<proteinExistence type="predicted"/>
<reference evidence="1 2" key="1">
    <citation type="submission" date="2023-03" db="EMBL/GenBank/DDBJ databases">
        <title>WGS of Gossypium arboreum.</title>
        <authorList>
            <person name="Yu D."/>
        </authorList>
    </citation>
    <scope>NUCLEOTIDE SEQUENCE [LARGE SCALE GENOMIC DNA]</scope>
    <source>
        <tissue evidence="1">Leaf</tissue>
    </source>
</reference>
<name>A0ABR0NJF1_GOSAR</name>
<gene>
    <name evidence="1" type="ORF">PVK06_036386</name>
</gene>
<evidence type="ECO:0000313" key="1">
    <source>
        <dbReference type="EMBL" id="KAK5795129.1"/>
    </source>
</evidence>
<protein>
    <submittedName>
        <fullName evidence="1">Uncharacterized protein</fullName>
    </submittedName>
</protein>
<dbReference type="Proteomes" id="UP001358586">
    <property type="component" value="Chromosome 10"/>
</dbReference>
<sequence length="131" mass="15332">MVEVIGPILDVIKYFGHNASKYLKYQKKFTEYVDDFNQAQADLRAKEADFQQQLENEHHFGKMQKQEVKRWFEKVEKKLGQALHVKDKISKGKYSFHSCLRQLVDEATQAMKEVHAEGNFSGAWLLMILLP</sequence>
<keyword evidence="2" id="KW-1185">Reference proteome</keyword>